<dbReference type="AlphaFoldDB" id="A0A841GIG0"/>
<keyword evidence="9 10" id="KW-0472">Membrane</keyword>
<evidence type="ECO:0000256" key="8">
    <source>
        <dbReference type="ARBA" id="ARBA00022989"/>
    </source>
</evidence>
<dbReference type="GO" id="GO:0005886">
    <property type="term" value="C:plasma membrane"/>
    <property type="evidence" value="ECO:0007669"/>
    <property type="project" value="UniProtKB-SubCell"/>
</dbReference>
<sequence length="174" mass="19053">MPEEEIQEEQQPKKKKGIMGLLGPILIPLVISLVVSVAVVMFLGNNTQVQPEKTTSTTTTTVTPIKAVVIQPGTYQTFMLKGGKEVAVIDSLSFKVGSDQCRSLIAEKNDEIMDALMLIFLSKERTEINTPAGIELLKKQIKNAVNEITGFVGEKEKEGVIDVYLYIKAVSSVQ</sequence>
<dbReference type="GO" id="GO:0071978">
    <property type="term" value="P:bacterial-type flagellum-dependent swarming motility"/>
    <property type="evidence" value="ECO:0007669"/>
    <property type="project" value="TreeGrafter"/>
</dbReference>
<evidence type="ECO:0000256" key="3">
    <source>
        <dbReference type="ARBA" id="ARBA00008281"/>
    </source>
</evidence>
<evidence type="ECO:0000256" key="7">
    <source>
        <dbReference type="ARBA" id="ARBA00022779"/>
    </source>
</evidence>
<name>A0A841GIG0_9BACT</name>
<dbReference type="GO" id="GO:0006935">
    <property type="term" value="P:chemotaxis"/>
    <property type="evidence" value="ECO:0007669"/>
    <property type="project" value="UniProtKB-KW"/>
</dbReference>
<evidence type="ECO:0000256" key="1">
    <source>
        <dbReference type="ARBA" id="ARBA00002254"/>
    </source>
</evidence>
<gene>
    <name evidence="11" type="ORF">HNP65_000207</name>
</gene>
<feature type="transmembrane region" description="Helical" evidence="10">
    <location>
        <begin position="21"/>
        <end position="44"/>
    </location>
</feature>
<keyword evidence="12" id="KW-1185">Reference proteome</keyword>
<dbReference type="Proteomes" id="UP000555828">
    <property type="component" value="Unassembled WGS sequence"/>
</dbReference>
<protein>
    <recommendedName>
        <fullName evidence="10">Flagellar protein FliL</fullName>
    </recommendedName>
</protein>
<evidence type="ECO:0000313" key="11">
    <source>
        <dbReference type="EMBL" id="MBB6061785.1"/>
    </source>
</evidence>
<dbReference type="Pfam" id="PF03748">
    <property type="entry name" value="FliL"/>
    <property type="match status" value="1"/>
</dbReference>
<proteinExistence type="inferred from homology"/>
<evidence type="ECO:0000256" key="10">
    <source>
        <dbReference type="RuleBase" id="RU364125"/>
    </source>
</evidence>
<comment type="subcellular location">
    <subcellularLocation>
        <location evidence="2">Cell membrane</location>
        <topology evidence="2">Single-pass membrane protein</topology>
    </subcellularLocation>
</comment>
<comment type="caution">
    <text evidence="11">The sequence shown here is derived from an EMBL/GenBank/DDBJ whole genome shotgun (WGS) entry which is preliminary data.</text>
</comment>
<keyword evidence="11" id="KW-0969">Cilium</keyword>
<dbReference type="PANTHER" id="PTHR35091:SF2">
    <property type="entry name" value="FLAGELLAR PROTEIN FLIL"/>
    <property type="match status" value="1"/>
</dbReference>
<dbReference type="InterPro" id="IPR005503">
    <property type="entry name" value="FliL"/>
</dbReference>
<keyword evidence="11" id="KW-0282">Flagellum</keyword>
<dbReference type="PANTHER" id="PTHR35091">
    <property type="entry name" value="FLAGELLAR PROTEIN FLIL"/>
    <property type="match status" value="1"/>
</dbReference>
<evidence type="ECO:0000256" key="2">
    <source>
        <dbReference type="ARBA" id="ARBA00004162"/>
    </source>
</evidence>
<evidence type="ECO:0000313" key="12">
    <source>
        <dbReference type="Proteomes" id="UP000555828"/>
    </source>
</evidence>
<keyword evidence="6 10" id="KW-0812">Transmembrane</keyword>
<dbReference type="RefSeq" id="WP_184618547.1">
    <property type="nucleotide sequence ID" value="NZ_JACHEX010000001.1"/>
</dbReference>
<keyword evidence="7 10" id="KW-0283">Flagellar rotation</keyword>
<keyword evidence="11" id="KW-0966">Cell projection</keyword>
<evidence type="ECO:0000256" key="9">
    <source>
        <dbReference type="ARBA" id="ARBA00023136"/>
    </source>
</evidence>
<evidence type="ECO:0000256" key="4">
    <source>
        <dbReference type="ARBA" id="ARBA00022475"/>
    </source>
</evidence>
<organism evidence="11 12">
    <name type="scientific">Thermosipho japonicus</name>
    <dbReference type="NCBI Taxonomy" id="90323"/>
    <lineage>
        <taxon>Bacteria</taxon>
        <taxon>Thermotogati</taxon>
        <taxon>Thermotogota</taxon>
        <taxon>Thermotogae</taxon>
        <taxon>Thermotogales</taxon>
        <taxon>Fervidobacteriaceae</taxon>
        <taxon>Thermosipho</taxon>
    </lineage>
</organism>
<evidence type="ECO:0000256" key="6">
    <source>
        <dbReference type="ARBA" id="ARBA00022692"/>
    </source>
</evidence>
<keyword evidence="4 10" id="KW-1003">Cell membrane</keyword>
<comment type="function">
    <text evidence="1 10">Controls the rotational direction of flagella during chemotaxis.</text>
</comment>
<accession>A0A841GIG0</accession>
<keyword evidence="5 10" id="KW-0145">Chemotaxis</keyword>
<reference evidence="11 12" key="1">
    <citation type="submission" date="2020-08" db="EMBL/GenBank/DDBJ databases">
        <title>Genomic Encyclopedia of Type Strains, Phase IV (KMG-IV): sequencing the most valuable type-strain genomes for metagenomic binning, comparative biology and taxonomic classification.</title>
        <authorList>
            <person name="Goeker M."/>
        </authorList>
    </citation>
    <scope>NUCLEOTIDE SEQUENCE [LARGE SCALE GENOMIC DNA]</scope>
    <source>
        <strain evidence="11 12">DSM 13481</strain>
    </source>
</reference>
<dbReference type="GO" id="GO:0009425">
    <property type="term" value="C:bacterial-type flagellum basal body"/>
    <property type="evidence" value="ECO:0007669"/>
    <property type="project" value="InterPro"/>
</dbReference>
<keyword evidence="8 10" id="KW-1133">Transmembrane helix</keyword>
<evidence type="ECO:0000256" key="5">
    <source>
        <dbReference type="ARBA" id="ARBA00022500"/>
    </source>
</evidence>
<dbReference type="EMBL" id="JACHEX010000001">
    <property type="protein sequence ID" value="MBB6061785.1"/>
    <property type="molecule type" value="Genomic_DNA"/>
</dbReference>
<comment type="similarity">
    <text evidence="3 10">Belongs to the FliL family.</text>
</comment>